<keyword evidence="1 4" id="KW-0378">Hydrolase</keyword>
<dbReference type="RefSeq" id="WP_422862365.1">
    <property type="nucleotide sequence ID" value="NZ_JAMSKV010000001.1"/>
</dbReference>
<organism evidence="4 5">
    <name type="scientific">Endosaccharibacter trunci</name>
    <dbReference type="NCBI Taxonomy" id="2812733"/>
    <lineage>
        <taxon>Bacteria</taxon>
        <taxon>Pseudomonadati</taxon>
        <taxon>Pseudomonadota</taxon>
        <taxon>Alphaproteobacteria</taxon>
        <taxon>Acetobacterales</taxon>
        <taxon>Acetobacteraceae</taxon>
        <taxon>Endosaccharibacter</taxon>
    </lineage>
</organism>
<dbReference type="SUPFAM" id="SSF53590">
    <property type="entry name" value="Nucleoside hydrolase"/>
    <property type="match status" value="1"/>
</dbReference>
<dbReference type="InterPro" id="IPR023186">
    <property type="entry name" value="IUNH"/>
</dbReference>
<dbReference type="EMBL" id="JAMSKV010000001">
    <property type="protein sequence ID" value="MCQ8276919.1"/>
    <property type="molecule type" value="Genomic_DNA"/>
</dbReference>
<feature type="domain" description="Inosine/uridine-preferring nucleoside hydrolase" evidence="3">
    <location>
        <begin position="48"/>
        <end position="363"/>
    </location>
</feature>
<keyword evidence="5" id="KW-1185">Reference proteome</keyword>
<accession>A0ABT1W218</accession>
<gene>
    <name evidence="4" type="ORF">NFI95_00450</name>
</gene>
<dbReference type="InterPro" id="IPR036452">
    <property type="entry name" value="Ribo_hydro-like"/>
</dbReference>
<evidence type="ECO:0000256" key="2">
    <source>
        <dbReference type="ARBA" id="ARBA00023295"/>
    </source>
</evidence>
<reference evidence="4 5" key="1">
    <citation type="submission" date="2022-06" db="EMBL/GenBank/DDBJ databases">
        <title>Endosaccharibacter gen. nov., sp. nov., endophytic bacteria isolated from sugarcane.</title>
        <authorList>
            <person name="Pitiwittayakul N."/>
            <person name="Yukphan P."/>
            <person name="Charoenyingcharoen P."/>
            <person name="Tanasupawat S."/>
        </authorList>
    </citation>
    <scope>NUCLEOTIDE SEQUENCE [LARGE SCALE GENOMIC DNA]</scope>
    <source>
        <strain evidence="4 5">KSS8</strain>
    </source>
</reference>
<proteinExistence type="predicted"/>
<keyword evidence="2" id="KW-0326">Glycosidase</keyword>
<evidence type="ECO:0000313" key="4">
    <source>
        <dbReference type="EMBL" id="MCQ8276919.1"/>
    </source>
</evidence>
<evidence type="ECO:0000313" key="5">
    <source>
        <dbReference type="Proteomes" id="UP001524587"/>
    </source>
</evidence>
<evidence type="ECO:0000256" key="1">
    <source>
        <dbReference type="ARBA" id="ARBA00022801"/>
    </source>
</evidence>
<dbReference type="Gene3D" id="3.90.245.10">
    <property type="entry name" value="Ribonucleoside hydrolase-like"/>
    <property type="match status" value="1"/>
</dbReference>
<comment type="caution">
    <text evidence="4">The sequence shown here is derived from an EMBL/GenBank/DDBJ whole genome shotgun (WGS) entry which is preliminary data.</text>
</comment>
<dbReference type="PANTHER" id="PTHR12304">
    <property type="entry name" value="INOSINE-URIDINE PREFERRING NUCLEOSIDE HYDROLASE"/>
    <property type="match status" value="1"/>
</dbReference>
<dbReference type="Proteomes" id="UP001524587">
    <property type="component" value="Unassembled WGS sequence"/>
</dbReference>
<protein>
    <submittedName>
        <fullName evidence="4">Nucleoside hydrolase</fullName>
    </submittedName>
</protein>
<evidence type="ECO:0000259" key="3">
    <source>
        <dbReference type="Pfam" id="PF01156"/>
    </source>
</evidence>
<dbReference type="InterPro" id="IPR001910">
    <property type="entry name" value="Inosine/uridine_hydrolase_dom"/>
</dbReference>
<dbReference type="Pfam" id="PF01156">
    <property type="entry name" value="IU_nuc_hydro"/>
    <property type="match status" value="1"/>
</dbReference>
<sequence length="380" mass="41497">MPFAIRSPSRLRSAVLRLVPALILIATPVAVRAEAPRLVVLDDDGFGLAQTMVISAPGVRVLGITGVSGDQWAKEVTAHQLRGVEIAGRTDIPVVPGATFPLRNSEALTERWEALYGKLVWKGAWMKRWVEPTDQKLPPYHGPDVVPDLPEGNPTHKAANELAANFLLRTVHAYPGQVTIIATGPFTNLALAQKLDPAFAGLAKELVYMGGSLNPRQRLPGKVATQFAREFDNSPRREFNIRFDPEAASIVMRAPWKRIVMVPVDPSTQTELSAALLARLSAADTPVARALRGHPAGFPLWDEIAAAVWLDPTLITLSREAYVDTNTEFGPGYGDILSWNEGYQPGLGEQKELVVEEVDVPRLEALMQRLVDSPVRPAAR</sequence>
<name>A0ABT1W218_9PROT</name>
<dbReference type="GO" id="GO:0016787">
    <property type="term" value="F:hydrolase activity"/>
    <property type="evidence" value="ECO:0007669"/>
    <property type="project" value="UniProtKB-KW"/>
</dbReference>
<dbReference type="PANTHER" id="PTHR12304:SF4">
    <property type="entry name" value="URIDINE NUCLEOSIDASE"/>
    <property type="match status" value="1"/>
</dbReference>